<evidence type="ECO:0000313" key="3">
    <source>
        <dbReference type="Proteomes" id="UP000460298"/>
    </source>
</evidence>
<comment type="caution">
    <text evidence="2">The sequence shown here is derived from an EMBL/GenBank/DDBJ whole genome shotgun (WGS) entry which is preliminary data.</text>
</comment>
<accession>A0A833H3M2</accession>
<keyword evidence="1" id="KW-0175">Coiled coil</keyword>
<feature type="coiled-coil region" evidence="1">
    <location>
        <begin position="199"/>
        <end position="226"/>
    </location>
</feature>
<evidence type="ECO:0000256" key="1">
    <source>
        <dbReference type="SAM" id="Coils"/>
    </source>
</evidence>
<dbReference type="Proteomes" id="UP000460298">
    <property type="component" value="Unassembled WGS sequence"/>
</dbReference>
<gene>
    <name evidence="2" type="ORF">F9K24_04105</name>
</gene>
<dbReference type="AlphaFoldDB" id="A0A833H3M2"/>
<name>A0A833H3M2_9LEPT</name>
<dbReference type="NCBIfam" id="NF047552">
    <property type="entry name" value="LIC_20245_11074_fam"/>
    <property type="match status" value="1"/>
</dbReference>
<evidence type="ECO:0000313" key="2">
    <source>
        <dbReference type="EMBL" id="KAB2934215.1"/>
    </source>
</evidence>
<protein>
    <submittedName>
        <fullName evidence="2">Uncharacterized protein</fullName>
    </submittedName>
</protein>
<organism evidence="2 3">
    <name type="scientific">Leptonema illini</name>
    <dbReference type="NCBI Taxonomy" id="183"/>
    <lineage>
        <taxon>Bacteria</taxon>
        <taxon>Pseudomonadati</taxon>
        <taxon>Spirochaetota</taxon>
        <taxon>Spirochaetia</taxon>
        <taxon>Leptospirales</taxon>
        <taxon>Leptospiraceae</taxon>
        <taxon>Leptonema</taxon>
    </lineage>
</organism>
<dbReference type="EMBL" id="WBUI01000003">
    <property type="protein sequence ID" value="KAB2934215.1"/>
    <property type="molecule type" value="Genomic_DNA"/>
</dbReference>
<proteinExistence type="predicted"/>
<reference evidence="2 3" key="1">
    <citation type="submission" date="2019-10" db="EMBL/GenBank/DDBJ databases">
        <title>Extracellular Electron Transfer in a Candidatus Methanoperedens spp. Enrichment Culture.</title>
        <authorList>
            <person name="Berger S."/>
            <person name="Rangel Shaw D."/>
            <person name="Berben T."/>
            <person name="In 'T Zandt M."/>
            <person name="Frank J."/>
            <person name="Reimann J."/>
            <person name="Jetten M.S.M."/>
            <person name="Welte C.U."/>
        </authorList>
    </citation>
    <scope>NUCLEOTIDE SEQUENCE [LARGE SCALE GENOMIC DNA]</scope>
    <source>
        <strain evidence="2">SB12</strain>
    </source>
</reference>
<sequence length="229" mass="25487">MSKSRITFFIIAVIFAAIVVWTAPDDTRPGQVDSEKEAMAAILGGGPSRSSSDAGAPTSVFDSKFWGTGVGKSAIPDEGGPAPLEEEPEILEKASEGNPTNPQTGMAYTDEQMSQFDTLRKRFPGNSIIPQRVTPERQQQLEEERRRIVDIQQRITSRKASADDITTFYDFQMKGMKDRAELLEYVLEKMGDEMDDDMKSKYSAVLEGNKKQIQNLEDQKEKAIKNAVN</sequence>